<keyword evidence="2" id="KW-1185">Reference proteome</keyword>
<proteinExistence type="predicted"/>
<evidence type="ECO:0000313" key="2">
    <source>
        <dbReference type="Proteomes" id="UP001396334"/>
    </source>
</evidence>
<protein>
    <submittedName>
        <fullName evidence="1">Uncharacterized protein</fullName>
    </submittedName>
</protein>
<dbReference type="Proteomes" id="UP001396334">
    <property type="component" value="Unassembled WGS sequence"/>
</dbReference>
<dbReference type="EMBL" id="JBBPBN010000015">
    <property type="protein sequence ID" value="KAK9024794.1"/>
    <property type="molecule type" value="Genomic_DNA"/>
</dbReference>
<organism evidence="1 2">
    <name type="scientific">Hibiscus sabdariffa</name>
    <name type="common">roselle</name>
    <dbReference type="NCBI Taxonomy" id="183260"/>
    <lineage>
        <taxon>Eukaryota</taxon>
        <taxon>Viridiplantae</taxon>
        <taxon>Streptophyta</taxon>
        <taxon>Embryophyta</taxon>
        <taxon>Tracheophyta</taxon>
        <taxon>Spermatophyta</taxon>
        <taxon>Magnoliopsida</taxon>
        <taxon>eudicotyledons</taxon>
        <taxon>Gunneridae</taxon>
        <taxon>Pentapetalae</taxon>
        <taxon>rosids</taxon>
        <taxon>malvids</taxon>
        <taxon>Malvales</taxon>
        <taxon>Malvaceae</taxon>
        <taxon>Malvoideae</taxon>
        <taxon>Hibiscus</taxon>
    </lineage>
</organism>
<sequence>MREKTGTRRRAEVPVAKEGAVIKYVEPKAKALFLSFYNSCRKEMDGQDQGQAKTMRTAPGNVFIPCLAT</sequence>
<reference evidence="1 2" key="1">
    <citation type="journal article" date="2024" name="G3 (Bethesda)">
        <title>Genome assembly of Hibiscus sabdariffa L. provides insights into metabolisms of medicinal natural products.</title>
        <authorList>
            <person name="Kim T."/>
        </authorList>
    </citation>
    <scope>NUCLEOTIDE SEQUENCE [LARGE SCALE GENOMIC DNA]</scope>
    <source>
        <strain evidence="1">TK-2024</strain>
        <tissue evidence="1">Old leaves</tissue>
    </source>
</reference>
<evidence type="ECO:0000313" key="1">
    <source>
        <dbReference type="EMBL" id="KAK9024794.1"/>
    </source>
</evidence>
<gene>
    <name evidence="1" type="ORF">V6N11_004947</name>
</gene>
<accession>A0ABR2SI09</accession>
<name>A0ABR2SI09_9ROSI</name>
<comment type="caution">
    <text evidence="1">The sequence shown here is derived from an EMBL/GenBank/DDBJ whole genome shotgun (WGS) entry which is preliminary data.</text>
</comment>